<evidence type="ECO:0000256" key="3">
    <source>
        <dbReference type="ARBA" id="ARBA00023163"/>
    </source>
</evidence>
<evidence type="ECO:0000259" key="5">
    <source>
        <dbReference type="PROSITE" id="PS51078"/>
    </source>
</evidence>
<protein>
    <submittedName>
        <fullName evidence="6">IclR family transcriptional regulator</fullName>
    </submittedName>
</protein>
<dbReference type="GO" id="GO:0003677">
    <property type="term" value="F:DNA binding"/>
    <property type="evidence" value="ECO:0007669"/>
    <property type="project" value="UniProtKB-KW"/>
</dbReference>
<keyword evidence="3" id="KW-0804">Transcription</keyword>
<dbReference type="GO" id="GO:0045892">
    <property type="term" value="P:negative regulation of DNA-templated transcription"/>
    <property type="evidence" value="ECO:0007669"/>
    <property type="project" value="TreeGrafter"/>
</dbReference>
<dbReference type="Gene3D" id="3.30.450.40">
    <property type="match status" value="1"/>
</dbReference>
<gene>
    <name evidence="6" type="ORF">ENP70_12825</name>
</gene>
<feature type="domain" description="HTH iclR-type" evidence="4">
    <location>
        <begin position="12"/>
        <end position="72"/>
    </location>
</feature>
<evidence type="ECO:0000256" key="2">
    <source>
        <dbReference type="ARBA" id="ARBA00023125"/>
    </source>
</evidence>
<dbReference type="InterPro" id="IPR050707">
    <property type="entry name" value="HTH_MetabolicPath_Reg"/>
</dbReference>
<evidence type="ECO:0000256" key="1">
    <source>
        <dbReference type="ARBA" id="ARBA00023015"/>
    </source>
</evidence>
<dbReference type="InterPro" id="IPR029016">
    <property type="entry name" value="GAF-like_dom_sf"/>
</dbReference>
<comment type="caution">
    <text evidence="6">The sequence shown here is derived from an EMBL/GenBank/DDBJ whole genome shotgun (WGS) entry which is preliminary data.</text>
</comment>
<dbReference type="InterPro" id="IPR036388">
    <property type="entry name" value="WH-like_DNA-bd_sf"/>
</dbReference>
<dbReference type="InterPro" id="IPR036390">
    <property type="entry name" value="WH_DNA-bd_sf"/>
</dbReference>
<dbReference type="InterPro" id="IPR014757">
    <property type="entry name" value="Tscrpt_reg_IclR_C"/>
</dbReference>
<dbReference type="AlphaFoldDB" id="A0A7C1T4Y6"/>
<feature type="domain" description="IclR-ED" evidence="5">
    <location>
        <begin position="73"/>
        <end position="257"/>
    </location>
</feature>
<dbReference type="InterPro" id="IPR005471">
    <property type="entry name" value="Tscrpt_reg_IclR_N"/>
</dbReference>
<sequence length="281" mass="29869">MVEDPKRSAEFVEALAKGIAVIECFDAAHPDMTLSEIARRVGLSPAAARRSLITLSALGYVGSAGKRFFLKPKVMTLGSGFYFAARIDEILLPELRQIVETHGDAASVAMLDGHDVIYIAHHSTQRARRATAVVGARYPAHATSLGRVLLAGLPKSELERYFARVEPKALTSRTVTDKNALRALIDEAGERGYATTVDQLDYGITALAVPIRNAEGKVTAAVNSSGYSGLISPDQMVTDRLGDLRVAAGRISAAAARTPALSAPLNGKGSRRDCAGFARPV</sequence>
<dbReference type="SUPFAM" id="SSF55781">
    <property type="entry name" value="GAF domain-like"/>
    <property type="match status" value="1"/>
</dbReference>
<dbReference type="PROSITE" id="PS51077">
    <property type="entry name" value="HTH_ICLR"/>
    <property type="match status" value="1"/>
</dbReference>
<dbReference type="SMART" id="SM00346">
    <property type="entry name" value="HTH_ICLR"/>
    <property type="match status" value="1"/>
</dbReference>
<organism evidence="6">
    <name type="scientific">Agrobacterium albertimagni</name>
    <dbReference type="NCBI Taxonomy" id="147266"/>
    <lineage>
        <taxon>Bacteria</taxon>
        <taxon>Pseudomonadati</taxon>
        <taxon>Pseudomonadota</taxon>
        <taxon>Alphaproteobacteria</taxon>
        <taxon>Hyphomicrobiales</taxon>
        <taxon>Rhizobiaceae</taxon>
        <taxon>Rhizobium/Agrobacterium group</taxon>
        <taxon>Agrobacterium</taxon>
    </lineage>
</organism>
<evidence type="ECO:0000259" key="4">
    <source>
        <dbReference type="PROSITE" id="PS51077"/>
    </source>
</evidence>
<evidence type="ECO:0000313" key="6">
    <source>
        <dbReference type="EMBL" id="HEB44546.1"/>
    </source>
</evidence>
<accession>A0A7C1T4Y6</accession>
<dbReference type="Gene3D" id="1.10.10.10">
    <property type="entry name" value="Winged helix-like DNA-binding domain superfamily/Winged helix DNA-binding domain"/>
    <property type="match status" value="1"/>
</dbReference>
<keyword evidence="2" id="KW-0238">DNA-binding</keyword>
<dbReference type="PANTHER" id="PTHR30136">
    <property type="entry name" value="HELIX-TURN-HELIX TRANSCRIPTIONAL REGULATOR, ICLR FAMILY"/>
    <property type="match status" value="1"/>
</dbReference>
<keyword evidence="1" id="KW-0805">Transcription regulation</keyword>
<dbReference type="PANTHER" id="PTHR30136:SF34">
    <property type="entry name" value="TRANSCRIPTIONAL REGULATOR"/>
    <property type="match status" value="1"/>
</dbReference>
<dbReference type="Pfam" id="PF09339">
    <property type="entry name" value="HTH_IclR"/>
    <property type="match status" value="1"/>
</dbReference>
<dbReference type="SUPFAM" id="SSF46785">
    <property type="entry name" value="Winged helix' DNA-binding domain"/>
    <property type="match status" value="1"/>
</dbReference>
<dbReference type="GO" id="GO:0003700">
    <property type="term" value="F:DNA-binding transcription factor activity"/>
    <property type="evidence" value="ECO:0007669"/>
    <property type="project" value="TreeGrafter"/>
</dbReference>
<name>A0A7C1T4Y6_9HYPH</name>
<dbReference type="PROSITE" id="PS51078">
    <property type="entry name" value="ICLR_ED"/>
    <property type="match status" value="1"/>
</dbReference>
<reference evidence="6" key="1">
    <citation type="journal article" date="2020" name="mSystems">
        <title>Genome- and Community-Level Interaction Insights into Carbon Utilization and Element Cycling Functions of Hydrothermarchaeota in Hydrothermal Sediment.</title>
        <authorList>
            <person name="Zhou Z."/>
            <person name="Liu Y."/>
            <person name="Xu W."/>
            <person name="Pan J."/>
            <person name="Luo Z.H."/>
            <person name="Li M."/>
        </authorList>
    </citation>
    <scope>NUCLEOTIDE SEQUENCE [LARGE SCALE GENOMIC DNA]</scope>
    <source>
        <strain evidence="6">SpSt-243</strain>
    </source>
</reference>
<dbReference type="Pfam" id="PF01614">
    <property type="entry name" value="IclR_C"/>
    <property type="match status" value="1"/>
</dbReference>
<proteinExistence type="predicted"/>
<dbReference type="EMBL" id="DSKI01000657">
    <property type="protein sequence ID" value="HEB44546.1"/>
    <property type="molecule type" value="Genomic_DNA"/>
</dbReference>